<comment type="caution">
    <text evidence="3">The sequence shown here is derived from an EMBL/GenBank/DDBJ whole genome shotgun (WGS) entry which is preliminary data.</text>
</comment>
<name>A0ABN3Q5T4_9ACTN</name>
<protein>
    <recommendedName>
        <fullName evidence="5">Secreted protein</fullName>
    </recommendedName>
</protein>
<gene>
    <name evidence="3" type="ORF">GCM10010411_55740</name>
</gene>
<feature type="region of interest" description="Disordered" evidence="1">
    <location>
        <begin position="129"/>
        <end position="150"/>
    </location>
</feature>
<proteinExistence type="predicted"/>
<feature type="chain" id="PRO_5047081105" description="Secreted protein" evidence="2">
    <location>
        <begin position="33"/>
        <end position="234"/>
    </location>
</feature>
<sequence>MFISGGSLTQVAGPTVVAVAASCVLAAPPVNAGAETTVITGTSGARFDSNGKVTGSEGSVLLQGRLQTEDCFGFAEANGQQHLNAASNRSDRQAVLYKENQCSGPVRVLPPDPKTGKLVATPDWRSIRLTHTPPALTPSGKLTSTPPKRSTGAVQLWNHSDVVARTARPALDLCIDLTSLQQGSFFKAEVYRAGTGVLHAYTDTTCGQGHQSVNMNTQGATLEAAWNSIKVTRQ</sequence>
<evidence type="ECO:0000256" key="2">
    <source>
        <dbReference type="SAM" id="SignalP"/>
    </source>
</evidence>
<accession>A0ABN3Q5T4</accession>
<evidence type="ECO:0000313" key="4">
    <source>
        <dbReference type="Proteomes" id="UP001501509"/>
    </source>
</evidence>
<dbReference type="EMBL" id="BAAATD010000007">
    <property type="protein sequence ID" value="GAA2613659.1"/>
    <property type="molecule type" value="Genomic_DNA"/>
</dbReference>
<evidence type="ECO:0000313" key="3">
    <source>
        <dbReference type="EMBL" id="GAA2613659.1"/>
    </source>
</evidence>
<evidence type="ECO:0008006" key="5">
    <source>
        <dbReference type="Google" id="ProtNLM"/>
    </source>
</evidence>
<feature type="signal peptide" evidence="2">
    <location>
        <begin position="1"/>
        <end position="32"/>
    </location>
</feature>
<keyword evidence="2" id="KW-0732">Signal</keyword>
<reference evidence="3 4" key="1">
    <citation type="journal article" date="2019" name="Int. J. Syst. Evol. Microbiol.">
        <title>The Global Catalogue of Microorganisms (GCM) 10K type strain sequencing project: providing services to taxonomists for standard genome sequencing and annotation.</title>
        <authorList>
            <consortium name="The Broad Institute Genomics Platform"/>
            <consortium name="The Broad Institute Genome Sequencing Center for Infectious Disease"/>
            <person name="Wu L."/>
            <person name="Ma J."/>
        </authorList>
    </citation>
    <scope>NUCLEOTIDE SEQUENCE [LARGE SCALE GENOMIC DNA]</scope>
    <source>
        <strain evidence="3 4">JCM 6833</strain>
    </source>
</reference>
<evidence type="ECO:0000256" key="1">
    <source>
        <dbReference type="SAM" id="MobiDB-lite"/>
    </source>
</evidence>
<organism evidence="3 4">
    <name type="scientific">Actinomadura fulvescens</name>
    <dbReference type="NCBI Taxonomy" id="46160"/>
    <lineage>
        <taxon>Bacteria</taxon>
        <taxon>Bacillati</taxon>
        <taxon>Actinomycetota</taxon>
        <taxon>Actinomycetes</taxon>
        <taxon>Streptosporangiales</taxon>
        <taxon>Thermomonosporaceae</taxon>
        <taxon>Actinomadura</taxon>
    </lineage>
</organism>
<dbReference type="Proteomes" id="UP001501509">
    <property type="component" value="Unassembled WGS sequence"/>
</dbReference>
<keyword evidence="4" id="KW-1185">Reference proteome</keyword>